<sequence>MILPIYIHFHSHQTYCLDGQNGPATNCRDIGPCNPPCKVVVTGPCPVCDCVKCDFSNCKPPCKHYKKGNECICDCD</sequence>
<dbReference type="Proteomes" id="UP000887159">
    <property type="component" value="Unassembled WGS sequence"/>
</dbReference>
<protein>
    <submittedName>
        <fullName evidence="1">Uncharacterized protein</fullName>
    </submittedName>
</protein>
<accession>A0A8X6WFH4</accession>
<dbReference type="AlphaFoldDB" id="A0A8X6WFH4"/>
<comment type="caution">
    <text evidence="1">The sequence shown here is derived from an EMBL/GenBank/DDBJ whole genome shotgun (WGS) entry which is preliminary data.</text>
</comment>
<organism evidence="1 2">
    <name type="scientific">Trichonephila clavipes</name>
    <name type="common">Golden silk orbweaver</name>
    <name type="synonym">Nephila clavipes</name>
    <dbReference type="NCBI Taxonomy" id="2585209"/>
    <lineage>
        <taxon>Eukaryota</taxon>
        <taxon>Metazoa</taxon>
        <taxon>Ecdysozoa</taxon>
        <taxon>Arthropoda</taxon>
        <taxon>Chelicerata</taxon>
        <taxon>Arachnida</taxon>
        <taxon>Araneae</taxon>
        <taxon>Araneomorphae</taxon>
        <taxon>Entelegynae</taxon>
        <taxon>Araneoidea</taxon>
        <taxon>Nephilidae</taxon>
        <taxon>Trichonephila</taxon>
    </lineage>
</organism>
<keyword evidence="2" id="KW-1185">Reference proteome</keyword>
<gene>
    <name evidence="1" type="ORF">TNCV_2227031</name>
</gene>
<dbReference type="EMBL" id="BMAU01021411">
    <property type="protein sequence ID" value="GFY33434.1"/>
    <property type="molecule type" value="Genomic_DNA"/>
</dbReference>
<reference evidence="1" key="1">
    <citation type="submission" date="2020-08" db="EMBL/GenBank/DDBJ databases">
        <title>Multicomponent nature underlies the extraordinary mechanical properties of spider dragline silk.</title>
        <authorList>
            <person name="Kono N."/>
            <person name="Nakamura H."/>
            <person name="Mori M."/>
            <person name="Yoshida Y."/>
            <person name="Ohtoshi R."/>
            <person name="Malay A.D."/>
            <person name="Moran D.A.P."/>
            <person name="Tomita M."/>
            <person name="Numata K."/>
            <person name="Arakawa K."/>
        </authorList>
    </citation>
    <scope>NUCLEOTIDE SEQUENCE</scope>
</reference>
<evidence type="ECO:0000313" key="1">
    <source>
        <dbReference type="EMBL" id="GFY33434.1"/>
    </source>
</evidence>
<name>A0A8X6WFH4_TRICX</name>
<proteinExistence type="predicted"/>
<evidence type="ECO:0000313" key="2">
    <source>
        <dbReference type="Proteomes" id="UP000887159"/>
    </source>
</evidence>